<keyword evidence="3" id="KW-1185">Reference proteome</keyword>
<name>A0AAN6YSF0_9PEZI</name>
<evidence type="ECO:0000313" key="3">
    <source>
        <dbReference type="Proteomes" id="UP001302812"/>
    </source>
</evidence>
<dbReference type="RefSeq" id="XP_064670107.1">
    <property type="nucleotide sequence ID" value="XM_064816809.1"/>
</dbReference>
<reference evidence="2" key="1">
    <citation type="journal article" date="2023" name="Mol. Phylogenet. Evol.">
        <title>Genome-scale phylogeny and comparative genomics of the fungal order Sordariales.</title>
        <authorList>
            <person name="Hensen N."/>
            <person name="Bonometti L."/>
            <person name="Westerberg I."/>
            <person name="Brannstrom I.O."/>
            <person name="Guillou S."/>
            <person name="Cros-Aarteil S."/>
            <person name="Calhoun S."/>
            <person name="Haridas S."/>
            <person name="Kuo A."/>
            <person name="Mondo S."/>
            <person name="Pangilinan J."/>
            <person name="Riley R."/>
            <person name="LaButti K."/>
            <person name="Andreopoulos B."/>
            <person name="Lipzen A."/>
            <person name="Chen C."/>
            <person name="Yan M."/>
            <person name="Daum C."/>
            <person name="Ng V."/>
            <person name="Clum A."/>
            <person name="Steindorff A."/>
            <person name="Ohm R.A."/>
            <person name="Martin F."/>
            <person name="Silar P."/>
            <person name="Natvig D.O."/>
            <person name="Lalanne C."/>
            <person name="Gautier V."/>
            <person name="Ament-Velasquez S.L."/>
            <person name="Kruys A."/>
            <person name="Hutchinson M.I."/>
            <person name="Powell A.J."/>
            <person name="Barry K."/>
            <person name="Miller A.N."/>
            <person name="Grigoriev I.V."/>
            <person name="Debuchy R."/>
            <person name="Gladieux P."/>
            <person name="Hiltunen Thoren M."/>
            <person name="Johannesson H."/>
        </authorList>
    </citation>
    <scope>NUCLEOTIDE SEQUENCE</scope>
    <source>
        <strain evidence="2">CBS 508.74</strain>
    </source>
</reference>
<dbReference type="GO" id="GO:0004672">
    <property type="term" value="F:protein kinase activity"/>
    <property type="evidence" value="ECO:0007669"/>
    <property type="project" value="InterPro"/>
</dbReference>
<evidence type="ECO:0000259" key="1">
    <source>
        <dbReference type="PROSITE" id="PS50011"/>
    </source>
</evidence>
<dbReference type="InterPro" id="IPR011009">
    <property type="entry name" value="Kinase-like_dom_sf"/>
</dbReference>
<reference evidence="2" key="2">
    <citation type="submission" date="2023-05" db="EMBL/GenBank/DDBJ databases">
        <authorList>
            <consortium name="Lawrence Berkeley National Laboratory"/>
            <person name="Steindorff A."/>
            <person name="Hensen N."/>
            <person name="Bonometti L."/>
            <person name="Westerberg I."/>
            <person name="Brannstrom I.O."/>
            <person name="Guillou S."/>
            <person name="Cros-Aarteil S."/>
            <person name="Calhoun S."/>
            <person name="Haridas S."/>
            <person name="Kuo A."/>
            <person name="Mondo S."/>
            <person name="Pangilinan J."/>
            <person name="Riley R."/>
            <person name="Labutti K."/>
            <person name="Andreopoulos B."/>
            <person name="Lipzen A."/>
            <person name="Chen C."/>
            <person name="Yanf M."/>
            <person name="Daum C."/>
            <person name="Ng V."/>
            <person name="Clum A."/>
            <person name="Ohm R."/>
            <person name="Martin F."/>
            <person name="Silar P."/>
            <person name="Natvig D."/>
            <person name="Lalanne C."/>
            <person name="Gautier V."/>
            <person name="Ament-Velasquez S.L."/>
            <person name="Kruys A."/>
            <person name="Hutchinson M.I."/>
            <person name="Powell A.J."/>
            <person name="Barry K."/>
            <person name="Miller A.N."/>
            <person name="Grigoriev I.V."/>
            <person name="Debuchy R."/>
            <person name="Gladieux P."/>
            <person name="Thoren M.H."/>
            <person name="Johannesson H."/>
        </authorList>
    </citation>
    <scope>NUCLEOTIDE SEQUENCE</scope>
    <source>
        <strain evidence="2">CBS 508.74</strain>
    </source>
</reference>
<comment type="caution">
    <text evidence="2">The sequence shown here is derived from an EMBL/GenBank/DDBJ whole genome shotgun (WGS) entry which is preliminary data.</text>
</comment>
<dbReference type="AlphaFoldDB" id="A0AAN6YSF0"/>
<dbReference type="InterPro" id="IPR000719">
    <property type="entry name" value="Prot_kinase_dom"/>
</dbReference>
<dbReference type="GO" id="GO:0005524">
    <property type="term" value="F:ATP binding"/>
    <property type="evidence" value="ECO:0007669"/>
    <property type="project" value="InterPro"/>
</dbReference>
<dbReference type="GeneID" id="89940934"/>
<dbReference type="SUPFAM" id="SSF56112">
    <property type="entry name" value="Protein kinase-like (PK-like)"/>
    <property type="match status" value="1"/>
</dbReference>
<sequence>MAFPLTRTIPNIHPGRTGHMNENDGKLASALITHYYPATDKIVQVIRCNGKIFDIELSASYFFRSPSIESRFRVFYDAMRANSEDGSGSSEDQRTRADDRREYIYWLMWQFTPLIYELAQDNLPCFEPENIDAGEPQPLLSQYLFPERHSLRLEAWDDEPIPIKVADTQFYRTPLRTLSESLVQELHDSSVGFFDPSSIEAYFANSKEALNCIYAPSRVLVDLDGSGQRSVCFFKGIAHADAKDRSASFLSSLRAHLRICQSKLGPETYVVRLLGVVGGAAVDMRIQAAGLLLTYVDHTGSGLLEDRLRDRLLPKTFKLRWANQLRDTVSELHEAGIIWGDARPSNVMIDKHDDAWIVDVGGDCAGS</sequence>
<proteinExistence type="predicted"/>
<accession>A0AAN6YSF0</accession>
<dbReference type="Gene3D" id="1.10.510.10">
    <property type="entry name" value="Transferase(Phosphotransferase) domain 1"/>
    <property type="match status" value="1"/>
</dbReference>
<organism evidence="2 3">
    <name type="scientific">Canariomyces notabilis</name>
    <dbReference type="NCBI Taxonomy" id="2074819"/>
    <lineage>
        <taxon>Eukaryota</taxon>
        <taxon>Fungi</taxon>
        <taxon>Dikarya</taxon>
        <taxon>Ascomycota</taxon>
        <taxon>Pezizomycotina</taxon>
        <taxon>Sordariomycetes</taxon>
        <taxon>Sordariomycetidae</taxon>
        <taxon>Sordariales</taxon>
        <taxon>Chaetomiaceae</taxon>
        <taxon>Canariomyces</taxon>
    </lineage>
</organism>
<feature type="domain" description="Protein kinase" evidence="1">
    <location>
        <begin position="199"/>
        <end position="367"/>
    </location>
</feature>
<dbReference type="Proteomes" id="UP001302812">
    <property type="component" value="Unassembled WGS sequence"/>
</dbReference>
<evidence type="ECO:0000313" key="2">
    <source>
        <dbReference type="EMBL" id="KAK4112537.1"/>
    </source>
</evidence>
<dbReference type="EMBL" id="MU853342">
    <property type="protein sequence ID" value="KAK4112537.1"/>
    <property type="molecule type" value="Genomic_DNA"/>
</dbReference>
<protein>
    <recommendedName>
        <fullName evidence="1">Protein kinase domain-containing protein</fullName>
    </recommendedName>
</protein>
<dbReference type="PROSITE" id="PS50011">
    <property type="entry name" value="PROTEIN_KINASE_DOM"/>
    <property type="match status" value="1"/>
</dbReference>
<gene>
    <name evidence="2" type="ORF">N656DRAFT_789681</name>
</gene>